<sequence length="209" mass="22753">MTLPSDRLQLLFERHLELLVKFRMQLLNHSCYEDASEVDGWISQLHSELENDSSLHESSMNCTSNETVIHDAPSGPVLSIPETCPVMESNSIIPETACTGSSISSSRKDPVVLPENVSHTSNNGQKSNTILIDAVCFSDLLSTNGILKRSDGNVSQKSNPNDLISTVADPHHLISSSGLSIQCGKYASNRVTLTVPWVYEDPTLFRGGG</sequence>
<dbReference type="CTD" id="75576621"/>
<dbReference type="RefSeq" id="XP_051070253.1">
    <property type="nucleotide sequence ID" value="XM_051208573.1"/>
</dbReference>
<gene>
    <name evidence="1" type="ORF">MS3_00001060</name>
</gene>
<accession>A0A922LM60</accession>
<proteinExistence type="predicted"/>
<dbReference type="EMBL" id="AMPZ03000002">
    <property type="protein sequence ID" value="KAH9589697.1"/>
    <property type="molecule type" value="Genomic_DNA"/>
</dbReference>
<dbReference type="KEGG" id="shx:MS3_00001060"/>
<evidence type="ECO:0000313" key="1">
    <source>
        <dbReference type="EMBL" id="KAH9589697.1"/>
    </source>
</evidence>
<protein>
    <submittedName>
        <fullName evidence="1">Uncharacterized protein</fullName>
    </submittedName>
</protein>
<reference evidence="1" key="3">
    <citation type="submission" date="2021-06" db="EMBL/GenBank/DDBJ databases">
        <title>Chromosome-level genome assembly for S. haematobium.</title>
        <authorList>
            <person name="Stroehlein A.J."/>
        </authorList>
    </citation>
    <scope>NUCLEOTIDE SEQUENCE</scope>
</reference>
<name>A0A922LM60_SCHHA</name>
<keyword evidence="2" id="KW-1185">Reference proteome</keyword>
<reference evidence="1" key="1">
    <citation type="journal article" date="2012" name="Nat. Genet.">
        <title>Whole-genome sequence of Schistosoma haematobium.</title>
        <authorList>
            <person name="Young N.D."/>
            <person name="Jex A.R."/>
            <person name="Li B."/>
            <person name="Liu S."/>
            <person name="Yang L."/>
            <person name="Xiong Z."/>
            <person name="Li Y."/>
            <person name="Cantacessi C."/>
            <person name="Hall R.S."/>
            <person name="Xu X."/>
            <person name="Chen F."/>
            <person name="Wu X."/>
            <person name="Zerlotini A."/>
            <person name="Oliveira G."/>
            <person name="Hofmann A."/>
            <person name="Zhang G."/>
            <person name="Fang X."/>
            <person name="Kang Y."/>
            <person name="Campbell B.E."/>
            <person name="Loukas A."/>
            <person name="Ranganathan S."/>
            <person name="Rollinson D."/>
            <person name="Rinaldi G."/>
            <person name="Brindley P.J."/>
            <person name="Yang H."/>
            <person name="Wang J."/>
            <person name="Wang J."/>
            <person name="Gasser R.B."/>
        </authorList>
    </citation>
    <scope>NUCLEOTIDE SEQUENCE</scope>
</reference>
<dbReference type="GeneID" id="75576621"/>
<dbReference type="Proteomes" id="UP000471633">
    <property type="component" value="Unassembled WGS sequence"/>
</dbReference>
<dbReference type="AlphaFoldDB" id="A0A922LM60"/>
<reference evidence="1" key="4">
    <citation type="journal article" date="2022" name="PLoS Pathog.">
        <title>Chromosome-level genome of Schistosoma haematobium underpins genome-wide explorations of molecular variation.</title>
        <authorList>
            <person name="Stroehlein A.J."/>
            <person name="Korhonen P.K."/>
            <person name="Lee V.V."/>
            <person name="Ralph S.A."/>
            <person name="Mentink-Kane M."/>
            <person name="You H."/>
            <person name="McManus D.P."/>
            <person name="Tchuente L.T."/>
            <person name="Stothard J.R."/>
            <person name="Kaur P."/>
            <person name="Dudchenko O."/>
            <person name="Aiden E.L."/>
            <person name="Yang B."/>
            <person name="Yang H."/>
            <person name="Emery A.M."/>
            <person name="Webster B.L."/>
            <person name="Brindley P.J."/>
            <person name="Rollinson D."/>
            <person name="Chang B.C.H."/>
            <person name="Gasser R.B."/>
            <person name="Young N.D."/>
        </authorList>
    </citation>
    <scope>NUCLEOTIDE SEQUENCE</scope>
</reference>
<evidence type="ECO:0000313" key="2">
    <source>
        <dbReference type="Proteomes" id="UP000471633"/>
    </source>
</evidence>
<comment type="caution">
    <text evidence="1">The sequence shown here is derived from an EMBL/GenBank/DDBJ whole genome shotgun (WGS) entry which is preliminary data.</text>
</comment>
<organism evidence="1 2">
    <name type="scientific">Schistosoma haematobium</name>
    <name type="common">Blood fluke</name>
    <dbReference type="NCBI Taxonomy" id="6185"/>
    <lineage>
        <taxon>Eukaryota</taxon>
        <taxon>Metazoa</taxon>
        <taxon>Spiralia</taxon>
        <taxon>Lophotrochozoa</taxon>
        <taxon>Platyhelminthes</taxon>
        <taxon>Trematoda</taxon>
        <taxon>Digenea</taxon>
        <taxon>Strigeidida</taxon>
        <taxon>Schistosomatoidea</taxon>
        <taxon>Schistosomatidae</taxon>
        <taxon>Schistosoma</taxon>
    </lineage>
</organism>
<reference evidence="1" key="2">
    <citation type="journal article" date="2019" name="Gigascience">
        <title>High-quality Schistosoma haematobium genome achieved by single-molecule and long-range sequencing.</title>
        <authorList>
            <person name="Stroehlein A.J."/>
            <person name="Korhonen P.K."/>
            <person name="Chong T.M."/>
            <person name="Lim Y.L."/>
            <person name="Chan K.G."/>
            <person name="Webster B."/>
            <person name="Rollinson D."/>
            <person name="Brindley P.J."/>
            <person name="Gasser R.B."/>
            <person name="Young N.D."/>
        </authorList>
    </citation>
    <scope>NUCLEOTIDE SEQUENCE</scope>
</reference>